<dbReference type="AlphaFoldDB" id="A0A343VRE5"/>
<sequence length="251" mass="25045">MGRGFKFATAALGALLLTAAPAHADTFIPPNIAAHPAPALAPGGAIATYNADTSKDGAACTAGWLVHDSAGQPGLLTAGHCFLGGGASFNSTANGLTGIGRFTDHVSEGFKGEDADMALVGIGNFPNAKPISVDTRIIGIRPVVAPADPAKLSVGQTLCHFGTTTGLQCGQITELGTTNIAFNAKAAGGDSGGPVYIRNEDGTATPVGITIRGDDEGTVAELIGPWLSKWGLTVDATPTASASPVGFQAGH</sequence>
<dbReference type="InterPro" id="IPR009003">
    <property type="entry name" value="Peptidase_S1_PA"/>
</dbReference>
<evidence type="ECO:0000313" key="2">
    <source>
        <dbReference type="EMBL" id="AVN58469.1"/>
    </source>
</evidence>
<evidence type="ECO:0000256" key="1">
    <source>
        <dbReference type="SAM" id="SignalP"/>
    </source>
</evidence>
<reference evidence="2" key="1">
    <citation type="journal article" date="2018" name="Front. Microbiol.">
        <title>Beyond the Limits: tRNA Array Units in Mycobacterium Genomes.</title>
        <authorList>
            <person name="Morgado S.M."/>
            <person name="Vicente A.C."/>
        </authorList>
    </citation>
    <scope>NUCLEOTIDE SEQUENCE</scope>
    <source>
        <strain evidence="2">CBMA 213</strain>
        <plasmid evidence="2">pCBMA213_1</plasmid>
    </source>
</reference>
<evidence type="ECO:0008006" key="3">
    <source>
        <dbReference type="Google" id="ProtNLM"/>
    </source>
</evidence>
<keyword evidence="2" id="KW-0614">Plasmid</keyword>
<dbReference type="RefSeq" id="WP_155921918.1">
    <property type="nucleotide sequence ID" value="NZ_MF600313.1"/>
</dbReference>
<gene>
    <name evidence="2" type="ORF">B5P44_p00174</name>
</gene>
<feature type="chain" id="PRO_5016599668" description="Trypsin" evidence="1">
    <location>
        <begin position="25"/>
        <end position="251"/>
    </location>
</feature>
<accession>A0A343VRE5</accession>
<dbReference type="InterPro" id="IPR043504">
    <property type="entry name" value="Peptidase_S1_PA_chymotrypsin"/>
</dbReference>
<geneLocation type="plasmid" evidence="2">
    <name>pCBMA213_1</name>
</geneLocation>
<feature type="signal peptide" evidence="1">
    <location>
        <begin position="1"/>
        <end position="24"/>
    </location>
</feature>
<dbReference type="EMBL" id="MF600313">
    <property type="protein sequence ID" value="AVN58469.1"/>
    <property type="molecule type" value="Genomic_DNA"/>
</dbReference>
<dbReference type="CDD" id="cd21112">
    <property type="entry name" value="alphaLP-like"/>
    <property type="match status" value="1"/>
</dbReference>
<protein>
    <recommendedName>
        <fullName evidence="3">Trypsin</fullName>
    </recommendedName>
</protein>
<dbReference type="Gene3D" id="2.40.10.10">
    <property type="entry name" value="Trypsin-like serine proteases"/>
    <property type="match status" value="2"/>
</dbReference>
<organism evidence="2">
    <name type="scientific">Mycolicibacterium sp. CBMA 213</name>
    <dbReference type="NCBI Taxonomy" id="1968788"/>
    <lineage>
        <taxon>Bacteria</taxon>
        <taxon>Bacillati</taxon>
        <taxon>Actinomycetota</taxon>
        <taxon>Actinomycetes</taxon>
        <taxon>Mycobacteriales</taxon>
        <taxon>Mycobacteriaceae</taxon>
        <taxon>Mycolicibacterium</taxon>
    </lineage>
</organism>
<keyword evidence="1" id="KW-0732">Signal</keyword>
<dbReference type="SUPFAM" id="SSF50494">
    <property type="entry name" value="Trypsin-like serine proteases"/>
    <property type="match status" value="1"/>
</dbReference>
<name>A0A343VRE5_9MYCO</name>
<proteinExistence type="predicted"/>